<feature type="region of interest" description="Disordered" evidence="1">
    <location>
        <begin position="121"/>
        <end position="158"/>
    </location>
</feature>
<evidence type="ECO:0000256" key="1">
    <source>
        <dbReference type="SAM" id="MobiDB-lite"/>
    </source>
</evidence>
<evidence type="ECO:0000313" key="3">
    <source>
        <dbReference type="Proteomes" id="UP001058271"/>
    </source>
</evidence>
<dbReference type="InterPro" id="IPR050708">
    <property type="entry name" value="T6SS_VgrG/RHS"/>
</dbReference>
<dbReference type="Gene3D" id="2.180.10.10">
    <property type="entry name" value="RHS repeat-associated core"/>
    <property type="match status" value="1"/>
</dbReference>
<accession>A0ABY5ZGT7</accession>
<name>A0ABY5ZGT7_9ACTN</name>
<reference evidence="2" key="1">
    <citation type="submission" date="2021-04" db="EMBL/GenBank/DDBJ databases">
        <title>Biosynthetic gene clusters of Dactylosporangioum roseum.</title>
        <authorList>
            <person name="Hartkoorn R.C."/>
            <person name="Beaudoing E."/>
            <person name="Hot D."/>
            <person name="Moureu S."/>
        </authorList>
    </citation>
    <scope>NUCLEOTIDE SEQUENCE</scope>
    <source>
        <strain evidence="2">NRRL B-16295</strain>
    </source>
</reference>
<keyword evidence="3" id="KW-1185">Reference proteome</keyword>
<feature type="compositionally biased region" description="Polar residues" evidence="1">
    <location>
        <begin position="147"/>
        <end position="158"/>
    </location>
</feature>
<evidence type="ECO:0000313" key="2">
    <source>
        <dbReference type="EMBL" id="UWZ39479.1"/>
    </source>
</evidence>
<dbReference type="EMBL" id="CP073721">
    <property type="protein sequence ID" value="UWZ39479.1"/>
    <property type="molecule type" value="Genomic_DNA"/>
</dbReference>
<organism evidence="2 3">
    <name type="scientific">Dactylosporangium roseum</name>
    <dbReference type="NCBI Taxonomy" id="47989"/>
    <lineage>
        <taxon>Bacteria</taxon>
        <taxon>Bacillati</taxon>
        <taxon>Actinomycetota</taxon>
        <taxon>Actinomycetes</taxon>
        <taxon>Micromonosporales</taxon>
        <taxon>Micromonosporaceae</taxon>
        <taxon>Dactylosporangium</taxon>
    </lineage>
</organism>
<dbReference type="NCBIfam" id="TIGR03696">
    <property type="entry name" value="Rhs_assc_core"/>
    <property type="match status" value="1"/>
</dbReference>
<dbReference type="Proteomes" id="UP001058271">
    <property type="component" value="Chromosome"/>
</dbReference>
<gene>
    <name evidence="2" type="ORF">Drose_15305</name>
</gene>
<dbReference type="PANTHER" id="PTHR32305">
    <property type="match status" value="1"/>
</dbReference>
<dbReference type="PANTHER" id="PTHR32305:SF17">
    <property type="entry name" value="TRNA NUCLEASE WAPA"/>
    <property type="match status" value="1"/>
</dbReference>
<dbReference type="RefSeq" id="WP_260728890.1">
    <property type="nucleotide sequence ID" value="NZ_BAAABS010000089.1"/>
</dbReference>
<dbReference type="InterPro" id="IPR022385">
    <property type="entry name" value="Rhs_assc_core"/>
</dbReference>
<protein>
    <submittedName>
        <fullName evidence="2">RHS repeat-associated core domain-containing protein</fullName>
    </submittedName>
</protein>
<feature type="region of interest" description="Disordered" evidence="1">
    <location>
        <begin position="48"/>
        <end position="68"/>
    </location>
</feature>
<proteinExistence type="predicted"/>
<sequence length="158" mass="16705">MSDPAAPAVRIDAEPAVSGLTWLATDNHNIGQLAISANTLTVTRRKTDPFGSPRGVDPTWPNTRGFVNGIRDNTGLTHLGAREYEPTSGRFISDDSVTDFSSPQQMNGYAYADNNPVTMSDPSGRLRGPSPGDAVASIAADKKKPSLQASTRGCCSAR</sequence>